<comment type="similarity">
    <text evidence="1 10">Belongs to the lysophospholipase family.</text>
</comment>
<dbReference type="Gene3D" id="3.40.1090.10">
    <property type="entry name" value="Cytosolic phospholipase A2 catalytic domain"/>
    <property type="match status" value="1"/>
</dbReference>
<gene>
    <name evidence="12" type="primary">PLB1_2</name>
    <name evidence="12" type="ORF">GP486_006028</name>
</gene>
<dbReference type="Proteomes" id="UP000750711">
    <property type="component" value="Unassembled WGS sequence"/>
</dbReference>
<proteinExistence type="inferred from homology"/>
<dbReference type="InterPro" id="IPR002642">
    <property type="entry name" value="LysoPLipase_cat_dom"/>
</dbReference>
<dbReference type="GO" id="GO:0004623">
    <property type="term" value="F:phospholipase A2 activity"/>
    <property type="evidence" value="ECO:0007669"/>
    <property type="project" value="TreeGrafter"/>
</dbReference>
<evidence type="ECO:0000259" key="11">
    <source>
        <dbReference type="PROSITE" id="PS51210"/>
    </source>
</evidence>
<dbReference type="InterPro" id="IPR016035">
    <property type="entry name" value="Acyl_Trfase/lysoPLipase"/>
</dbReference>
<evidence type="ECO:0000256" key="2">
    <source>
        <dbReference type="ARBA" id="ARBA00013274"/>
    </source>
</evidence>
<keyword evidence="6 9" id="KW-0443">Lipid metabolism</keyword>
<organism evidence="12 13">
    <name type="scientific">Trichoglossum hirsutum</name>
    <dbReference type="NCBI Taxonomy" id="265104"/>
    <lineage>
        <taxon>Eukaryota</taxon>
        <taxon>Fungi</taxon>
        <taxon>Dikarya</taxon>
        <taxon>Ascomycota</taxon>
        <taxon>Pezizomycotina</taxon>
        <taxon>Geoglossomycetes</taxon>
        <taxon>Geoglossales</taxon>
        <taxon>Geoglossaceae</taxon>
        <taxon>Trichoglossum</taxon>
    </lineage>
</organism>
<dbReference type="SUPFAM" id="SSF52151">
    <property type="entry name" value="FabD/lysophospholipase-like"/>
    <property type="match status" value="1"/>
</dbReference>
<evidence type="ECO:0000256" key="1">
    <source>
        <dbReference type="ARBA" id="ARBA00008780"/>
    </source>
</evidence>
<dbReference type="AlphaFoldDB" id="A0A9P8L839"/>
<evidence type="ECO:0000256" key="9">
    <source>
        <dbReference type="PROSITE-ProRule" id="PRU00555"/>
    </source>
</evidence>
<protein>
    <recommendedName>
        <fullName evidence="2 10">Lysophospholipase</fullName>
        <ecNumber evidence="2 10">3.1.1.5</ecNumber>
    </recommendedName>
</protein>
<dbReference type="SMART" id="SM00022">
    <property type="entry name" value="PLAc"/>
    <property type="match status" value="1"/>
</dbReference>
<keyword evidence="5 9" id="KW-0442">Lipid degradation</keyword>
<keyword evidence="7" id="KW-0325">Glycoprotein</keyword>
<name>A0A9P8L839_9PEZI</name>
<dbReference type="GO" id="GO:0005783">
    <property type="term" value="C:endoplasmic reticulum"/>
    <property type="evidence" value="ECO:0007669"/>
    <property type="project" value="TreeGrafter"/>
</dbReference>
<sequence length="567" mass="60491">MRDFLGRMNIAGFDARKYITDHADNINSLPNYGIAISGGGWRSLMTGAGMLAAFDSRTVNSTQPGHLGGLLQGATYVSGLSGGSWLVGSVFLNNFSTVPALQAAGPGSVWQFGNSVLKGPSNGGIQILDTAEYFKHLEDMVSGKSAAGFNTTLTDYWGRGLSYQLILGADGGPGVTFSSIALDQQFIDGKIPMPIIIADERAPGQLLIPANATIFDFTPFEFGSPDPAVYGFAPLRFLGTNFTAGVVPGDAKCIQGFDNAGFIMGTSSSLFNQFLLKLDGVNIPSGLKDAIRDILSLLSEKEEDIADYAPNPFFGWNSPNNPNAVDGSLTLVDGGEDLQNIPLHPLIQPERAVDVIFAVDSSADTTNWPNGTSLVATYQRSLEKTIQNGTAFPAIPDVNTFVNLGLNQQPTFFGCDKANLTGPAPIIVYLPNSPYNFFSNISTFQLETNNADRDAIIRNGYNAATMANGTVFDTQWPSCVGCAVLSRSFDRTNTKVPDACKQCFQRYCWNGTIDSRTPSPYLPQLALKADGSPKTPAAKRSPAADILRPSVWNLAAIVAIAIATTLN</sequence>
<evidence type="ECO:0000256" key="5">
    <source>
        <dbReference type="ARBA" id="ARBA00022963"/>
    </source>
</evidence>
<keyword evidence="3" id="KW-0732">Signal</keyword>
<dbReference type="GO" id="GO:0004622">
    <property type="term" value="F:phosphatidylcholine lysophospholipase activity"/>
    <property type="evidence" value="ECO:0007669"/>
    <property type="project" value="UniProtKB-EC"/>
</dbReference>
<feature type="domain" description="PLA2c" evidence="11">
    <location>
        <begin position="1"/>
        <end position="514"/>
    </location>
</feature>
<evidence type="ECO:0000313" key="12">
    <source>
        <dbReference type="EMBL" id="KAH0556029.1"/>
    </source>
</evidence>
<keyword evidence="4 9" id="KW-0378">Hydrolase</keyword>
<evidence type="ECO:0000256" key="6">
    <source>
        <dbReference type="ARBA" id="ARBA00023098"/>
    </source>
</evidence>
<evidence type="ECO:0000256" key="3">
    <source>
        <dbReference type="ARBA" id="ARBA00022729"/>
    </source>
</evidence>
<reference evidence="12" key="1">
    <citation type="submission" date="2021-03" db="EMBL/GenBank/DDBJ databases">
        <title>Comparative genomics and phylogenomic investigation of the class Geoglossomycetes provide insights into ecological specialization and systematics.</title>
        <authorList>
            <person name="Melie T."/>
            <person name="Pirro S."/>
            <person name="Miller A.N."/>
            <person name="Quandt A."/>
        </authorList>
    </citation>
    <scope>NUCLEOTIDE SEQUENCE</scope>
    <source>
        <strain evidence="12">CAQ_001_2017</strain>
    </source>
</reference>
<dbReference type="PANTHER" id="PTHR10728:SF33">
    <property type="entry name" value="LYSOPHOSPHOLIPASE 1-RELATED"/>
    <property type="match status" value="1"/>
</dbReference>
<dbReference type="Pfam" id="PF01735">
    <property type="entry name" value="PLA2_B"/>
    <property type="match status" value="1"/>
</dbReference>
<evidence type="ECO:0000313" key="13">
    <source>
        <dbReference type="Proteomes" id="UP000750711"/>
    </source>
</evidence>
<keyword evidence="13" id="KW-1185">Reference proteome</keyword>
<comment type="caution">
    <text evidence="12">The sequence shown here is derived from an EMBL/GenBank/DDBJ whole genome shotgun (WGS) entry which is preliminary data.</text>
</comment>
<accession>A0A9P8L839</accession>
<dbReference type="FunFam" id="3.40.1090.10:FF:000010">
    <property type="entry name" value="Lysophospholipase"/>
    <property type="match status" value="1"/>
</dbReference>
<evidence type="ECO:0000256" key="7">
    <source>
        <dbReference type="ARBA" id="ARBA00023180"/>
    </source>
</evidence>
<evidence type="ECO:0000256" key="4">
    <source>
        <dbReference type="ARBA" id="ARBA00022801"/>
    </source>
</evidence>
<comment type="catalytic activity">
    <reaction evidence="8 10">
        <text>a 1-acyl-sn-glycero-3-phosphocholine + H2O = sn-glycerol 3-phosphocholine + a fatty acid + H(+)</text>
        <dbReference type="Rhea" id="RHEA:15177"/>
        <dbReference type="ChEBI" id="CHEBI:15377"/>
        <dbReference type="ChEBI" id="CHEBI:15378"/>
        <dbReference type="ChEBI" id="CHEBI:16870"/>
        <dbReference type="ChEBI" id="CHEBI:28868"/>
        <dbReference type="ChEBI" id="CHEBI:58168"/>
        <dbReference type="EC" id="3.1.1.5"/>
    </reaction>
</comment>
<dbReference type="PROSITE" id="PS51210">
    <property type="entry name" value="PLA2C"/>
    <property type="match status" value="1"/>
</dbReference>
<evidence type="ECO:0000256" key="10">
    <source>
        <dbReference type="RuleBase" id="RU362103"/>
    </source>
</evidence>
<dbReference type="GO" id="GO:0005829">
    <property type="term" value="C:cytosol"/>
    <property type="evidence" value="ECO:0007669"/>
    <property type="project" value="TreeGrafter"/>
</dbReference>
<dbReference type="PANTHER" id="PTHR10728">
    <property type="entry name" value="CYTOSOLIC PHOSPHOLIPASE A2"/>
    <property type="match status" value="1"/>
</dbReference>
<dbReference type="EMBL" id="JAGHQM010001258">
    <property type="protein sequence ID" value="KAH0556029.1"/>
    <property type="molecule type" value="Genomic_DNA"/>
</dbReference>
<dbReference type="EC" id="3.1.1.5" evidence="2 10"/>
<evidence type="ECO:0000256" key="8">
    <source>
        <dbReference type="ARBA" id="ARBA00049531"/>
    </source>
</evidence>
<dbReference type="GO" id="GO:0046475">
    <property type="term" value="P:glycerophospholipid catabolic process"/>
    <property type="evidence" value="ECO:0007669"/>
    <property type="project" value="TreeGrafter"/>
</dbReference>